<feature type="compositionally biased region" description="Basic and acidic residues" evidence="1">
    <location>
        <begin position="102"/>
        <end position="116"/>
    </location>
</feature>
<organism evidence="2 3">
    <name type="scientific">Rubus argutus</name>
    <name type="common">Southern blackberry</name>
    <dbReference type="NCBI Taxonomy" id="59490"/>
    <lineage>
        <taxon>Eukaryota</taxon>
        <taxon>Viridiplantae</taxon>
        <taxon>Streptophyta</taxon>
        <taxon>Embryophyta</taxon>
        <taxon>Tracheophyta</taxon>
        <taxon>Spermatophyta</taxon>
        <taxon>Magnoliopsida</taxon>
        <taxon>eudicotyledons</taxon>
        <taxon>Gunneridae</taxon>
        <taxon>Pentapetalae</taxon>
        <taxon>rosids</taxon>
        <taxon>fabids</taxon>
        <taxon>Rosales</taxon>
        <taxon>Rosaceae</taxon>
        <taxon>Rosoideae</taxon>
        <taxon>Rosoideae incertae sedis</taxon>
        <taxon>Rubus</taxon>
    </lineage>
</organism>
<name>A0AAW1XJF1_RUBAR</name>
<feature type="region of interest" description="Disordered" evidence="1">
    <location>
        <begin position="88"/>
        <end position="135"/>
    </location>
</feature>
<accession>A0AAW1XJF1</accession>
<keyword evidence="3" id="KW-1185">Reference proteome</keyword>
<evidence type="ECO:0000313" key="3">
    <source>
        <dbReference type="Proteomes" id="UP001457282"/>
    </source>
</evidence>
<reference evidence="2 3" key="1">
    <citation type="journal article" date="2023" name="G3 (Bethesda)">
        <title>A chromosome-length genome assembly and annotation of blackberry (Rubus argutus, cv. 'Hillquist').</title>
        <authorList>
            <person name="Bruna T."/>
            <person name="Aryal R."/>
            <person name="Dudchenko O."/>
            <person name="Sargent D.J."/>
            <person name="Mead D."/>
            <person name="Buti M."/>
            <person name="Cavallini A."/>
            <person name="Hytonen T."/>
            <person name="Andres J."/>
            <person name="Pham M."/>
            <person name="Weisz D."/>
            <person name="Mascagni F."/>
            <person name="Usai G."/>
            <person name="Natali L."/>
            <person name="Bassil N."/>
            <person name="Fernandez G.E."/>
            <person name="Lomsadze A."/>
            <person name="Armour M."/>
            <person name="Olukolu B."/>
            <person name="Poorten T."/>
            <person name="Britton C."/>
            <person name="Davik J."/>
            <person name="Ashrafi H."/>
            <person name="Aiden E.L."/>
            <person name="Borodovsky M."/>
            <person name="Worthington M."/>
        </authorList>
    </citation>
    <scope>NUCLEOTIDE SEQUENCE [LARGE SCALE GENOMIC DNA]</scope>
    <source>
        <tissue evidence="2">Leaf</tissue>
    </source>
</reference>
<dbReference type="AlphaFoldDB" id="A0AAW1XJF1"/>
<evidence type="ECO:0000256" key="1">
    <source>
        <dbReference type="SAM" id="MobiDB-lite"/>
    </source>
</evidence>
<dbReference type="Proteomes" id="UP001457282">
    <property type="component" value="Unassembled WGS sequence"/>
</dbReference>
<feature type="compositionally biased region" description="Polar residues" evidence="1">
    <location>
        <begin position="377"/>
        <end position="387"/>
    </location>
</feature>
<feature type="compositionally biased region" description="Polar residues" evidence="1">
    <location>
        <begin position="331"/>
        <end position="345"/>
    </location>
</feature>
<feature type="region of interest" description="Disordered" evidence="1">
    <location>
        <begin position="324"/>
        <end position="354"/>
    </location>
</feature>
<feature type="region of interest" description="Disordered" evidence="1">
    <location>
        <begin position="171"/>
        <end position="190"/>
    </location>
</feature>
<evidence type="ECO:0000313" key="2">
    <source>
        <dbReference type="EMBL" id="KAK9936938.1"/>
    </source>
</evidence>
<proteinExistence type="predicted"/>
<sequence>MDESYAKSFERAFEMLTELETQSVLRPIQRNENYCTAISRTPMSPINRNLKQVSSLTNGGQHYVSGYMPMPPRRWTDGPENVTVIANEQHRESFRPASSTKSSDKWRKDYDLRNTGDSRPSFSSKMKENQGGMIGTEVNPHEKIYASPVLYTQPRRSSWGFNDGHQRSEIWGHGVGSSNKKLPSERSKGNVRAHVVRNLNADLLASTTKKLSSLSSPSRGDWRKPQGDAMARPVLQHISSMTSLGNNVYFPVKDEAMMDHSSKHTVNGDRRRVTWDHDGMEKSAAEPQMLDENAKALEISIDGGANQNSDTTVLGSMKNMNTSVEEDCLGDNSSGKLDNVHQSPTENEKPTPDFWKYSGKKSWADMVEEEEEELLSGRTTDSWNTTDEVNDENRNPNIMTPQSPRFQTQMKDLSKKAESIDLKGEHVTSGNASSPRNPTTRRSLVFDLLQESESVDYISSSPVAKEALNRKGSIYGKNLKLKRRNRLQSFQNITGYQDSP</sequence>
<comment type="caution">
    <text evidence="2">The sequence shown here is derived from an EMBL/GenBank/DDBJ whole genome shotgun (WGS) entry which is preliminary data.</text>
</comment>
<feature type="region of interest" description="Disordered" evidence="1">
    <location>
        <begin position="374"/>
        <end position="407"/>
    </location>
</feature>
<protein>
    <submittedName>
        <fullName evidence="2">Uncharacterized protein</fullName>
    </submittedName>
</protein>
<dbReference type="EMBL" id="JBEDUW010000003">
    <property type="protein sequence ID" value="KAK9936938.1"/>
    <property type="molecule type" value="Genomic_DNA"/>
</dbReference>
<feature type="compositionally biased region" description="Polar residues" evidence="1">
    <location>
        <begin position="395"/>
        <end position="407"/>
    </location>
</feature>
<gene>
    <name evidence="2" type="ORF">M0R45_013758</name>
</gene>